<dbReference type="Proteomes" id="UP000076858">
    <property type="component" value="Unassembled WGS sequence"/>
</dbReference>
<evidence type="ECO:0000313" key="4">
    <source>
        <dbReference type="Proteomes" id="UP000076858"/>
    </source>
</evidence>
<evidence type="ECO:0000313" key="3">
    <source>
        <dbReference type="EMBL" id="KZR95993.1"/>
    </source>
</evidence>
<protein>
    <recommendedName>
        <fullName evidence="2">Integrase catalytic domain-containing protein</fullName>
    </recommendedName>
</protein>
<proteinExistence type="predicted"/>
<accession>A0A164DPL1</accession>
<feature type="region of interest" description="Disordered" evidence="1">
    <location>
        <begin position="189"/>
        <end position="225"/>
    </location>
</feature>
<dbReference type="GO" id="GO:0003676">
    <property type="term" value="F:nucleic acid binding"/>
    <property type="evidence" value="ECO:0007669"/>
    <property type="project" value="InterPro"/>
</dbReference>
<evidence type="ECO:0000256" key="1">
    <source>
        <dbReference type="SAM" id="MobiDB-lite"/>
    </source>
</evidence>
<dbReference type="OrthoDB" id="6342757at2759"/>
<evidence type="ECO:0000259" key="2">
    <source>
        <dbReference type="PROSITE" id="PS50994"/>
    </source>
</evidence>
<dbReference type="PANTHER" id="PTHR33244">
    <property type="entry name" value="INTEGRASE CATALYTIC DOMAIN-CONTAINING PROTEIN-RELATED"/>
    <property type="match status" value="1"/>
</dbReference>
<reference evidence="3 4" key="1">
    <citation type="submission" date="2016-03" db="EMBL/GenBank/DDBJ databases">
        <title>EvidentialGene: Evidence-directed Construction of Genes on Genomes.</title>
        <authorList>
            <person name="Gilbert D.G."/>
            <person name="Choi J.-H."/>
            <person name="Mockaitis K."/>
            <person name="Colbourne J."/>
            <person name="Pfrender M."/>
        </authorList>
    </citation>
    <scope>NUCLEOTIDE SEQUENCE [LARGE SCALE GENOMIC DNA]</scope>
    <source>
        <strain evidence="3 4">Xinb3</strain>
        <tissue evidence="3">Complete organism</tissue>
    </source>
</reference>
<feature type="compositionally biased region" description="Basic residues" evidence="1">
    <location>
        <begin position="196"/>
        <end position="214"/>
    </location>
</feature>
<dbReference type="GO" id="GO:0015074">
    <property type="term" value="P:DNA integration"/>
    <property type="evidence" value="ECO:0007669"/>
    <property type="project" value="InterPro"/>
</dbReference>
<dbReference type="STRING" id="35525.A0A164DPL1"/>
<organism evidence="3 4">
    <name type="scientific">Daphnia magna</name>
    <dbReference type="NCBI Taxonomy" id="35525"/>
    <lineage>
        <taxon>Eukaryota</taxon>
        <taxon>Metazoa</taxon>
        <taxon>Ecdysozoa</taxon>
        <taxon>Arthropoda</taxon>
        <taxon>Crustacea</taxon>
        <taxon>Branchiopoda</taxon>
        <taxon>Diplostraca</taxon>
        <taxon>Cladocera</taxon>
        <taxon>Anomopoda</taxon>
        <taxon>Daphniidae</taxon>
        <taxon>Daphnia</taxon>
    </lineage>
</organism>
<dbReference type="InterPro" id="IPR036397">
    <property type="entry name" value="RNaseH_sf"/>
</dbReference>
<dbReference type="InterPro" id="IPR012337">
    <property type="entry name" value="RNaseH-like_sf"/>
</dbReference>
<dbReference type="AlphaFoldDB" id="A0A164DPL1"/>
<dbReference type="PANTHER" id="PTHR33244:SF3">
    <property type="entry name" value="PEPTIDASE A2 DOMAIN-CONTAINING PROTEIN"/>
    <property type="match status" value="1"/>
</dbReference>
<dbReference type="PROSITE" id="PS50994">
    <property type="entry name" value="INTEGRASE"/>
    <property type="match status" value="1"/>
</dbReference>
<sequence length="225" mass="25214">NGPQFEAGVFQATLKRWGVSWGNSTTHYPQSNGHAEAAVKTVKELVLKLAPSGDLSSEEFLAGLLEFRNTPHATGLSPAQIVFGHQLRSMVPAHRSSYSNQWKDVMDARERQAEADANTKFRYDLRSRPLPSLPIGAPVRVQDPKTKLWSHSGVIVEVGQSRSYRIKFAAAVCFGVTGGSSAWWFRQRPRAGAAKNPRHQQQKRTIRRQMRRCQGKSNHSWTPLQ</sequence>
<keyword evidence="4" id="KW-1185">Reference proteome</keyword>
<comment type="caution">
    <text evidence="3">The sequence shown here is derived from an EMBL/GenBank/DDBJ whole genome shotgun (WGS) entry which is preliminary data.</text>
</comment>
<dbReference type="InterPro" id="IPR001584">
    <property type="entry name" value="Integrase_cat-core"/>
</dbReference>
<dbReference type="EMBL" id="LRGB01026483">
    <property type="protein sequence ID" value="KZR95993.1"/>
    <property type="molecule type" value="Genomic_DNA"/>
</dbReference>
<feature type="domain" description="Integrase catalytic" evidence="2">
    <location>
        <begin position="1"/>
        <end position="86"/>
    </location>
</feature>
<dbReference type="Gene3D" id="3.30.420.10">
    <property type="entry name" value="Ribonuclease H-like superfamily/Ribonuclease H"/>
    <property type="match status" value="1"/>
</dbReference>
<name>A0A164DPL1_9CRUS</name>
<feature type="compositionally biased region" description="Polar residues" evidence="1">
    <location>
        <begin position="215"/>
        <end position="225"/>
    </location>
</feature>
<dbReference type="SUPFAM" id="SSF53098">
    <property type="entry name" value="Ribonuclease H-like"/>
    <property type="match status" value="1"/>
</dbReference>
<feature type="non-terminal residue" evidence="3">
    <location>
        <position position="1"/>
    </location>
</feature>
<gene>
    <name evidence="3" type="ORF">APZ42_009921</name>
</gene>